<evidence type="ECO:0000313" key="4">
    <source>
        <dbReference type="EMBL" id="MPQ44410.1"/>
    </source>
</evidence>
<sequence length="342" mass="41017">MTKIKISVIVPVYNVEMYLEQCIESIVNQTIKEIQIILIDDGSKDKSSEICDKYKNKDNRIEVIHQENKGVSKSRNIGINKAKGKYIAFIDSDDYISNNMLETLFNNAENNYSDLVSCNHFNIYENGKLKSILNYKEEICNKEEFINNFVKNNIVNGKIGMVLWDKLFRLDIINNNNIRFKSIVLEDYLFIMQYCVYVNIYSSINKCLYYYRVINNSLTKRFNFNIFENLLYVQKEKEIIMENIKFYDNNKELLHEWFLNYCKNIMFLLYYLNVDISYEKKKNYIQNIISNEKVIYYINYRGYNLYNKDNLVKLIAEKNINRLCFHLYVKAKLYRVAKRILK</sequence>
<keyword evidence="5" id="KW-1185">Reference proteome</keyword>
<proteinExistence type="predicted"/>
<dbReference type="Pfam" id="PF00535">
    <property type="entry name" value="Glycos_transf_2"/>
    <property type="match status" value="1"/>
</dbReference>
<keyword evidence="2 4" id="KW-0808">Transferase</keyword>
<evidence type="ECO:0000256" key="1">
    <source>
        <dbReference type="ARBA" id="ARBA00022676"/>
    </source>
</evidence>
<dbReference type="InterPro" id="IPR001173">
    <property type="entry name" value="Glyco_trans_2-like"/>
</dbReference>
<dbReference type="AlphaFoldDB" id="A0A6I1MN68"/>
<name>A0A6I1MN68_9CLOT</name>
<evidence type="ECO:0000256" key="2">
    <source>
        <dbReference type="ARBA" id="ARBA00022679"/>
    </source>
</evidence>
<dbReference type="Proteomes" id="UP000430345">
    <property type="component" value="Unassembled WGS sequence"/>
</dbReference>
<evidence type="ECO:0000313" key="5">
    <source>
        <dbReference type="Proteomes" id="UP000430345"/>
    </source>
</evidence>
<keyword evidence="1" id="KW-0328">Glycosyltransferase</keyword>
<accession>A0A6I1MN68</accession>
<dbReference type="CDD" id="cd00761">
    <property type="entry name" value="Glyco_tranf_GTA_type"/>
    <property type="match status" value="1"/>
</dbReference>
<dbReference type="Gene3D" id="3.90.550.10">
    <property type="entry name" value="Spore Coat Polysaccharide Biosynthesis Protein SpsA, Chain A"/>
    <property type="match status" value="1"/>
</dbReference>
<dbReference type="PANTHER" id="PTHR22916">
    <property type="entry name" value="GLYCOSYLTRANSFERASE"/>
    <property type="match status" value="1"/>
</dbReference>
<dbReference type="GO" id="GO:0016757">
    <property type="term" value="F:glycosyltransferase activity"/>
    <property type="evidence" value="ECO:0007669"/>
    <property type="project" value="UniProtKB-KW"/>
</dbReference>
<dbReference type="InterPro" id="IPR029044">
    <property type="entry name" value="Nucleotide-diphossugar_trans"/>
</dbReference>
<gene>
    <name evidence="4" type="ORF">GBZ86_11645</name>
</gene>
<dbReference type="EMBL" id="WHJC01000209">
    <property type="protein sequence ID" value="MPQ44410.1"/>
    <property type="molecule type" value="Genomic_DNA"/>
</dbReference>
<comment type="caution">
    <text evidence="4">The sequence shown here is derived from an EMBL/GenBank/DDBJ whole genome shotgun (WGS) entry which is preliminary data.</text>
</comment>
<dbReference type="OrthoDB" id="9807674at2"/>
<feature type="domain" description="Glycosyltransferase 2-like" evidence="3">
    <location>
        <begin position="7"/>
        <end position="138"/>
    </location>
</feature>
<organism evidence="4 5">
    <name type="scientific">Clostridium tarantellae</name>
    <dbReference type="NCBI Taxonomy" id="39493"/>
    <lineage>
        <taxon>Bacteria</taxon>
        <taxon>Bacillati</taxon>
        <taxon>Bacillota</taxon>
        <taxon>Clostridia</taxon>
        <taxon>Eubacteriales</taxon>
        <taxon>Clostridiaceae</taxon>
        <taxon>Clostridium</taxon>
    </lineage>
</organism>
<protein>
    <submittedName>
        <fullName evidence="4">Glycosyltransferase</fullName>
    </submittedName>
</protein>
<dbReference type="PANTHER" id="PTHR22916:SF51">
    <property type="entry name" value="GLYCOSYLTRANSFERASE EPSH-RELATED"/>
    <property type="match status" value="1"/>
</dbReference>
<evidence type="ECO:0000259" key="3">
    <source>
        <dbReference type="Pfam" id="PF00535"/>
    </source>
</evidence>
<dbReference type="SUPFAM" id="SSF53448">
    <property type="entry name" value="Nucleotide-diphospho-sugar transferases"/>
    <property type="match status" value="1"/>
</dbReference>
<dbReference type="RefSeq" id="WP_152890858.1">
    <property type="nucleotide sequence ID" value="NZ_WHJC01000209.1"/>
</dbReference>
<reference evidence="4 5" key="1">
    <citation type="submission" date="2019-10" db="EMBL/GenBank/DDBJ databases">
        <title>The Genome Sequence of Clostridium tarantellae Isolated from Fish Brain.</title>
        <authorList>
            <person name="Bano L."/>
            <person name="Kiel M."/>
            <person name="Sales G."/>
            <person name="Doxey A.C."/>
            <person name="Mansfield M.J."/>
            <person name="Schiavone M."/>
            <person name="Rossetto O."/>
            <person name="Pirazzini M."/>
            <person name="Dobrindt U."/>
            <person name="Montecucco C."/>
        </authorList>
    </citation>
    <scope>NUCLEOTIDE SEQUENCE [LARGE SCALE GENOMIC DNA]</scope>
    <source>
        <strain evidence="4 5">DSM 3997</strain>
    </source>
</reference>